<reference evidence="2" key="1">
    <citation type="journal article" date="2008" name="Nat. Genet.">
        <title>The Pristionchus pacificus genome provides a unique perspective on nematode lifestyle and parasitism.</title>
        <authorList>
            <person name="Dieterich C."/>
            <person name="Clifton S.W."/>
            <person name="Schuster L.N."/>
            <person name="Chinwalla A."/>
            <person name="Delehaunty K."/>
            <person name="Dinkelacker I."/>
            <person name="Fulton L."/>
            <person name="Fulton R."/>
            <person name="Godfrey J."/>
            <person name="Minx P."/>
            <person name="Mitreva M."/>
            <person name="Roeseler W."/>
            <person name="Tian H."/>
            <person name="Witte H."/>
            <person name="Yang S.P."/>
            <person name="Wilson R.K."/>
            <person name="Sommer R.J."/>
        </authorList>
    </citation>
    <scope>NUCLEOTIDE SEQUENCE [LARGE SCALE GENOMIC DNA]</scope>
    <source>
        <strain evidence="2">PS312</strain>
    </source>
</reference>
<dbReference type="EnsemblMetazoa" id="PPA43414.1">
    <property type="protein sequence ID" value="PPA43414.1"/>
    <property type="gene ID" value="WBGene00281783"/>
</dbReference>
<keyword evidence="2" id="KW-1185">Reference proteome</keyword>
<dbReference type="Proteomes" id="UP000005239">
    <property type="component" value="Unassembled WGS sequence"/>
</dbReference>
<dbReference type="AlphaFoldDB" id="A0A2A6BU02"/>
<dbReference type="OrthoDB" id="9626941at2759"/>
<dbReference type="InterPro" id="IPR006578">
    <property type="entry name" value="MADF-dom"/>
</dbReference>
<name>A0A2A6BU02_PRIPA</name>
<organism evidence="1 2">
    <name type="scientific">Pristionchus pacificus</name>
    <name type="common">Parasitic nematode worm</name>
    <dbReference type="NCBI Taxonomy" id="54126"/>
    <lineage>
        <taxon>Eukaryota</taxon>
        <taxon>Metazoa</taxon>
        <taxon>Ecdysozoa</taxon>
        <taxon>Nematoda</taxon>
        <taxon>Chromadorea</taxon>
        <taxon>Rhabditida</taxon>
        <taxon>Rhabditina</taxon>
        <taxon>Diplogasteromorpha</taxon>
        <taxon>Diplogasteroidea</taxon>
        <taxon>Neodiplogasteridae</taxon>
        <taxon>Pristionchus</taxon>
    </lineage>
</organism>
<gene>
    <name evidence="1" type="primary">WBGene00281783</name>
</gene>
<sequence length="418" mass="47264">MALRSGIKLSGVFSGRAVVVGRCHGRRLQLQVRRHAGREGRHAQGPQQRTIAGVDVAMNTHLKSVKMQQKNRDPMNLQSLTVTTSATSSCPTRDNWTRYLWMTSLARRLPIVRPEEAVEEACEERWERKTEESRMYAKPDVHWLYLYLIYVSTGISVRGLCRLFISCVGFPLKMVRLKDLNADEDDEIRVYEERKSSVDDKEKRKLFSLVKLEPVLWDFRSQKYKKGTTQRKRTWASIDHALCLEDGTASKAFKAACAARKRAKSAIKDTPSGSGKSMTVKEIEYDEELSFLDEVEMESTLNSDSAVEDIDDPSQPSIKKEFSSGSRELLRAMGESTDGKSVTSGRKKKKKCDVQDSIMVSIQKTDEMLNAIMGKIDKDEKSKDEDPACVTVEVVDDRSATASRLSSFLSLLDFIHCL</sequence>
<evidence type="ECO:0000313" key="1">
    <source>
        <dbReference type="EnsemblMetazoa" id="PPA43414.1"/>
    </source>
</evidence>
<dbReference type="PROSITE" id="PS51029">
    <property type="entry name" value="MADF"/>
    <property type="match status" value="1"/>
</dbReference>
<proteinExistence type="predicted"/>
<reference evidence="1" key="2">
    <citation type="submission" date="2022-06" db="UniProtKB">
        <authorList>
            <consortium name="EnsemblMetazoa"/>
        </authorList>
    </citation>
    <scope>IDENTIFICATION</scope>
    <source>
        <strain evidence="1">PS312</strain>
    </source>
</reference>
<protein>
    <submittedName>
        <fullName evidence="1">Myb/SANT-like transcription factor</fullName>
    </submittedName>
</protein>
<accession>A0A2A6BU02</accession>
<accession>A0A8R1UYJ2</accession>
<evidence type="ECO:0000313" key="2">
    <source>
        <dbReference type="Proteomes" id="UP000005239"/>
    </source>
</evidence>
<dbReference type="Pfam" id="PF10545">
    <property type="entry name" value="MADF_DNA_bdg"/>
    <property type="match status" value="1"/>
</dbReference>